<keyword evidence="3" id="KW-0862">Zinc</keyword>
<proteinExistence type="predicted"/>
<evidence type="ECO:0000256" key="1">
    <source>
        <dbReference type="ARBA" id="ARBA00022723"/>
    </source>
</evidence>
<keyword evidence="2 4" id="KW-0863">Zinc-finger</keyword>
<dbReference type="PROSITE" id="PS50089">
    <property type="entry name" value="ZF_RING_2"/>
    <property type="match status" value="1"/>
</dbReference>
<accession>A0A9W7LCZ3</accession>
<dbReference type="Gene3D" id="3.30.40.10">
    <property type="entry name" value="Zinc/RING finger domain, C3HC4 (zinc finger)"/>
    <property type="match status" value="1"/>
</dbReference>
<dbReference type="OrthoDB" id="1350957at2759"/>
<comment type="caution">
    <text evidence="7">The sequence shown here is derived from an EMBL/GenBank/DDBJ whole genome shotgun (WGS) entry which is preliminary data.</text>
</comment>
<evidence type="ECO:0000313" key="8">
    <source>
        <dbReference type="Proteomes" id="UP001165065"/>
    </source>
</evidence>
<feature type="region of interest" description="Disordered" evidence="5">
    <location>
        <begin position="15"/>
        <end position="43"/>
    </location>
</feature>
<sequence>MRRLTTIRRLEEAMEERRRFEAGGPLPRASGSPATNVEDGDEVREYGEEIWRYEGEGEGIIKDMETGEGGGEREKKDEDKGVFKGITNSLRNAKEKVEGGGPTFTDGTTICAICLDTLSPSTPVVNDDPSSPTSPPEPCEDQVGTLARCGHRYHKECMGIWLRGKKKRDAVCPECRTRVVE</sequence>
<dbReference type="InterPro" id="IPR013083">
    <property type="entry name" value="Znf_RING/FYVE/PHD"/>
</dbReference>
<organism evidence="7 8">
    <name type="scientific">Triparma columacea</name>
    <dbReference type="NCBI Taxonomy" id="722753"/>
    <lineage>
        <taxon>Eukaryota</taxon>
        <taxon>Sar</taxon>
        <taxon>Stramenopiles</taxon>
        <taxon>Ochrophyta</taxon>
        <taxon>Bolidophyceae</taxon>
        <taxon>Parmales</taxon>
        <taxon>Triparmaceae</taxon>
        <taxon>Triparma</taxon>
    </lineage>
</organism>
<dbReference type="Proteomes" id="UP001165065">
    <property type="component" value="Unassembled WGS sequence"/>
</dbReference>
<evidence type="ECO:0000256" key="2">
    <source>
        <dbReference type="ARBA" id="ARBA00022771"/>
    </source>
</evidence>
<feature type="region of interest" description="Disordered" evidence="5">
    <location>
        <begin position="122"/>
        <end position="141"/>
    </location>
</feature>
<dbReference type="GO" id="GO:0008270">
    <property type="term" value="F:zinc ion binding"/>
    <property type="evidence" value="ECO:0007669"/>
    <property type="project" value="UniProtKB-KW"/>
</dbReference>
<reference evidence="8" key="1">
    <citation type="journal article" date="2023" name="Commun. Biol.">
        <title>Genome analysis of Parmales, the sister group of diatoms, reveals the evolutionary specialization of diatoms from phago-mixotrophs to photoautotrophs.</title>
        <authorList>
            <person name="Ban H."/>
            <person name="Sato S."/>
            <person name="Yoshikawa S."/>
            <person name="Yamada K."/>
            <person name="Nakamura Y."/>
            <person name="Ichinomiya M."/>
            <person name="Sato N."/>
            <person name="Blanc-Mathieu R."/>
            <person name="Endo H."/>
            <person name="Kuwata A."/>
            <person name="Ogata H."/>
        </authorList>
    </citation>
    <scope>NUCLEOTIDE SEQUENCE [LARGE SCALE GENOMIC DNA]</scope>
</reference>
<feature type="compositionally biased region" description="Basic and acidic residues" evidence="5">
    <location>
        <begin position="57"/>
        <end position="82"/>
    </location>
</feature>
<dbReference type="EMBL" id="BRYA01000274">
    <property type="protein sequence ID" value="GMI45984.1"/>
    <property type="molecule type" value="Genomic_DNA"/>
</dbReference>
<keyword evidence="8" id="KW-1185">Reference proteome</keyword>
<gene>
    <name evidence="7" type="ORF">TrCOL_g5828</name>
</gene>
<name>A0A9W7LCZ3_9STRA</name>
<dbReference type="SUPFAM" id="SSF57850">
    <property type="entry name" value="RING/U-box"/>
    <property type="match status" value="1"/>
</dbReference>
<dbReference type="AlphaFoldDB" id="A0A9W7LCZ3"/>
<protein>
    <recommendedName>
        <fullName evidence="6">RING-type domain-containing protein</fullName>
    </recommendedName>
</protein>
<feature type="region of interest" description="Disordered" evidence="5">
    <location>
        <begin position="57"/>
        <end position="102"/>
    </location>
</feature>
<dbReference type="InterPro" id="IPR018957">
    <property type="entry name" value="Znf_C3HC4_RING-type"/>
</dbReference>
<evidence type="ECO:0000259" key="6">
    <source>
        <dbReference type="PROSITE" id="PS50089"/>
    </source>
</evidence>
<evidence type="ECO:0000256" key="3">
    <source>
        <dbReference type="ARBA" id="ARBA00022833"/>
    </source>
</evidence>
<evidence type="ECO:0000256" key="4">
    <source>
        <dbReference type="PROSITE-ProRule" id="PRU00175"/>
    </source>
</evidence>
<evidence type="ECO:0000313" key="7">
    <source>
        <dbReference type="EMBL" id="GMI45984.1"/>
    </source>
</evidence>
<dbReference type="SMART" id="SM00184">
    <property type="entry name" value="RING"/>
    <property type="match status" value="1"/>
</dbReference>
<feature type="domain" description="RING-type" evidence="6">
    <location>
        <begin position="111"/>
        <end position="176"/>
    </location>
</feature>
<dbReference type="InterPro" id="IPR001841">
    <property type="entry name" value="Znf_RING"/>
</dbReference>
<dbReference type="Pfam" id="PF00097">
    <property type="entry name" value="zf-C3HC4"/>
    <property type="match status" value="1"/>
</dbReference>
<evidence type="ECO:0000256" key="5">
    <source>
        <dbReference type="SAM" id="MobiDB-lite"/>
    </source>
</evidence>
<keyword evidence="1" id="KW-0479">Metal-binding</keyword>